<feature type="DNA-binding region" description="H-T-H motif" evidence="5">
    <location>
        <begin position="44"/>
        <end position="63"/>
    </location>
</feature>
<proteinExistence type="predicted"/>
<dbReference type="PANTHER" id="PTHR43479">
    <property type="entry name" value="ACREF/ENVCD OPERON REPRESSOR-RELATED"/>
    <property type="match status" value="1"/>
</dbReference>
<dbReference type="PROSITE" id="PS51266">
    <property type="entry name" value="ZF_CHY"/>
    <property type="match status" value="1"/>
</dbReference>
<dbReference type="InterPro" id="IPR037274">
    <property type="entry name" value="Znf_CHY_sf"/>
</dbReference>
<name>A0A5A7S509_9NOCA</name>
<evidence type="ECO:0000256" key="2">
    <source>
        <dbReference type="ARBA" id="ARBA00022771"/>
    </source>
</evidence>
<evidence type="ECO:0000259" key="7">
    <source>
        <dbReference type="PROSITE" id="PS51266"/>
    </source>
</evidence>
<dbReference type="AlphaFoldDB" id="A0A5A7S509"/>
<evidence type="ECO:0000256" key="5">
    <source>
        <dbReference type="PROSITE-ProRule" id="PRU00335"/>
    </source>
</evidence>
<dbReference type="InterPro" id="IPR009057">
    <property type="entry name" value="Homeodomain-like_sf"/>
</dbReference>
<dbReference type="InterPro" id="IPR008913">
    <property type="entry name" value="Znf_CHY"/>
</dbReference>
<accession>A0A5A7S509</accession>
<evidence type="ECO:0000256" key="3">
    <source>
        <dbReference type="ARBA" id="ARBA00022833"/>
    </source>
</evidence>
<dbReference type="GO" id="GO:0003677">
    <property type="term" value="F:DNA binding"/>
    <property type="evidence" value="ECO:0007669"/>
    <property type="project" value="UniProtKB-UniRule"/>
</dbReference>
<dbReference type="GO" id="GO:0008270">
    <property type="term" value="F:zinc ion binding"/>
    <property type="evidence" value="ECO:0007669"/>
    <property type="project" value="UniProtKB-KW"/>
</dbReference>
<dbReference type="EMBL" id="VLNY01000011">
    <property type="protein sequence ID" value="KAA0021258.1"/>
    <property type="molecule type" value="Genomic_DNA"/>
</dbReference>
<comment type="caution">
    <text evidence="8">The sequence shown here is derived from an EMBL/GenBank/DDBJ whole genome shotgun (WGS) entry which is preliminary data.</text>
</comment>
<reference evidence="8 9" key="1">
    <citation type="submission" date="2019-07" db="EMBL/GenBank/DDBJ databases">
        <title>Rhodococcus cavernicolus sp. nov., isolated from a cave.</title>
        <authorList>
            <person name="Lee S.D."/>
        </authorList>
    </citation>
    <scope>NUCLEOTIDE SEQUENCE [LARGE SCALE GENOMIC DNA]</scope>
    <source>
        <strain evidence="8 9">C1-24</strain>
    </source>
</reference>
<evidence type="ECO:0000313" key="8">
    <source>
        <dbReference type="EMBL" id="KAA0021258.1"/>
    </source>
</evidence>
<organism evidence="8 9">
    <name type="scientific">Antrihabitans cavernicola</name>
    <dbReference type="NCBI Taxonomy" id="2495913"/>
    <lineage>
        <taxon>Bacteria</taxon>
        <taxon>Bacillati</taxon>
        <taxon>Actinomycetota</taxon>
        <taxon>Actinomycetes</taxon>
        <taxon>Mycobacteriales</taxon>
        <taxon>Nocardiaceae</taxon>
        <taxon>Antrihabitans</taxon>
    </lineage>
</organism>
<dbReference type="InterPro" id="IPR001647">
    <property type="entry name" value="HTH_TetR"/>
</dbReference>
<feature type="domain" description="CHY-type" evidence="7">
    <location>
        <begin position="220"/>
        <end position="300"/>
    </location>
</feature>
<feature type="domain" description="HTH tetR-type" evidence="6">
    <location>
        <begin position="21"/>
        <end position="81"/>
    </location>
</feature>
<dbReference type="SUPFAM" id="SSF161219">
    <property type="entry name" value="CHY zinc finger-like"/>
    <property type="match status" value="1"/>
</dbReference>
<keyword evidence="3" id="KW-0862">Zinc</keyword>
<evidence type="ECO:0000256" key="1">
    <source>
        <dbReference type="ARBA" id="ARBA00022723"/>
    </source>
</evidence>
<dbReference type="PROSITE" id="PS50977">
    <property type="entry name" value="HTH_TETR_2"/>
    <property type="match status" value="1"/>
</dbReference>
<dbReference type="Pfam" id="PF05495">
    <property type="entry name" value="zf-CHY"/>
    <property type="match status" value="1"/>
</dbReference>
<dbReference type="Proteomes" id="UP000322244">
    <property type="component" value="Unassembled WGS sequence"/>
</dbReference>
<dbReference type="InterPro" id="IPR050624">
    <property type="entry name" value="HTH-type_Tx_Regulator"/>
</dbReference>
<sequence length="319" mass="35524">MSTPNPGHGVYRGRTLDDRVEKRRSQLVDAALTLIGDSGTPAVTMRAVTRTAELSPRYFYESFDGRAALLQAVFDATMARFQAEVDKAISAASIDPLDQTRAAIAAVCEMLESDARTARFLREAMAEEALRDKLPAALPRFIATASMQLTDETWYRRADPTRLQLDISALAGALTNLFLDWTDGRFDITRGEFVDYCTAMVTDVVRRRQSRAAPSVFGPVVDGQTRCVHYRTELDIVAIQFACCKKFYPCYQCHDECEAHPREVWPSNWFDEEAILCGACSTRISIATYLNVSTCPHCGAVFNPGCKLHSELYFDTGAQ</sequence>
<dbReference type="RefSeq" id="WP_149432091.1">
    <property type="nucleotide sequence ID" value="NZ_VLNY01000011.1"/>
</dbReference>
<evidence type="ECO:0000256" key="4">
    <source>
        <dbReference type="ARBA" id="ARBA00023125"/>
    </source>
</evidence>
<keyword evidence="9" id="KW-1185">Reference proteome</keyword>
<dbReference type="SUPFAM" id="SSF46689">
    <property type="entry name" value="Homeodomain-like"/>
    <property type="match status" value="1"/>
</dbReference>
<dbReference type="OrthoDB" id="882119at2"/>
<gene>
    <name evidence="8" type="ORF">FOY51_20405</name>
</gene>
<dbReference type="PANTHER" id="PTHR43479:SF11">
    <property type="entry name" value="ACREF_ENVCD OPERON REPRESSOR-RELATED"/>
    <property type="match status" value="1"/>
</dbReference>
<keyword evidence="1" id="KW-0479">Metal-binding</keyword>
<keyword evidence="2" id="KW-0863">Zinc-finger</keyword>
<evidence type="ECO:0000313" key="9">
    <source>
        <dbReference type="Proteomes" id="UP000322244"/>
    </source>
</evidence>
<evidence type="ECO:0000259" key="6">
    <source>
        <dbReference type="PROSITE" id="PS50977"/>
    </source>
</evidence>
<keyword evidence="4 5" id="KW-0238">DNA-binding</keyword>
<dbReference type="Pfam" id="PF00440">
    <property type="entry name" value="TetR_N"/>
    <property type="match status" value="1"/>
</dbReference>
<protein>
    <submittedName>
        <fullName evidence="8">TetR family transcriptional regulator</fullName>
    </submittedName>
</protein>
<dbReference type="Gene3D" id="1.10.357.10">
    <property type="entry name" value="Tetracycline Repressor, domain 2"/>
    <property type="match status" value="1"/>
</dbReference>